<dbReference type="EMBL" id="JACHXW010000002">
    <property type="protein sequence ID" value="MBB3150852.1"/>
    <property type="molecule type" value="Genomic_DNA"/>
</dbReference>
<dbReference type="AlphaFoldDB" id="A0A7W5G9D6"/>
<protein>
    <submittedName>
        <fullName evidence="1">Uncharacterized protein</fullName>
    </submittedName>
</protein>
<evidence type="ECO:0000313" key="1">
    <source>
        <dbReference type="EMBL" id="MBB3150852.1"/>
    </source>
</evidence>
<organism evidence="1 2">
    <name type="scientific">Paenibacillus endophyticus</name>
    <dbReference type="NCBI Taxonomy" id="1294268"/>
    <lineage>
        <taxon>Bacteria</taxon>
        <taxon>Bacillati</taxon>
        <taxon>Bacillota</taxon>
        <taxon>Bacilli</taxon>
        <taxon>Bacillales</taxon>
        <taxon>Paenibacillaceae</taxon>
        <taxon>Paenibacillus</taxon>
    </lineage>
</organism>
<reference evidence="1 2" key="1">
    <citation type="submission" date="2020-08" db="EMBL/GenBank/DDBJ databases">
        <title>Genomic Encyclopedia of Type Strains, Phase III (KMG-III): the genomes of soil and plant-associated and newly described type strains.</title>
        <authorList>
            <person name="Whitman W."/>
        </authorList>
    </citation>
    <scope>NUCLEOTIDE SEQUENCE [LARGE SCALE GENOMIC DNA]</scope>
    <source>
        <strain evidence="1 2">CECT 8234</strain>
    </source>
</reference>
<gene>
    <name evidence="1" type="ORF">FHS16_000886</name>
</gene>
<proteinExistence type="predicted"/>
<accession>A0A7W5G9D6</accession>
<sequence>MKINLNFTNKGQAAIGKFNNEELLEIFGRYSNTLMKKYSIEVTVPAEGNEAIIEKGVLSVYVDKIECDVETFFKELGRDVKVPLKKRLTPEDKLDNVFKAETIEA</sequence>
<name>A0A7W5G9D6_9BACL</name>
<comment type="caution">
    <text evidence="1">The sequence shown here is derived from an EMBL/GenBank/DDBJ whole genome shotgun (WGS) entry which is preliminary data.</text>
</comment>
<dbReference type="RefSeq" id="WP_183559217.1">
    <property type="nucleotide sequence ID" value="NZ_CBCSLB010000004.1"/>
</dbReference>
<evidence type="ECO:0000313" key="2">
    <source>
        <dbReference type="Proteomes" id="UP000518605"/>
    </source>
</evidence>
<keyword evidence="2" id="KW-1185">Reference proteome</keyword>
<dbReference type="Proteomes" id="UP000518605">
    <property type="component" value="Unassembled WGS sequence"/>
</dbReference>